<feature type="transmembrane region" description="Helical" evidence="1">
    <location>
        <begin position="35"/>
        <end position="53"/>
    </location>
</feature>
<evidence type="ECO:0000256" key="1">
    <source>
        <dbReference type="SAM" id="Phobius"/>
    </source>
</evidence>
<keyword evidence="1" id="KW-1133">Transmembrane helix</keyword>
<keyword evidence="1" id="KW-0472">Membrane</keyword>
<reference evidence="2" key="1">
    <citation type="submission" date="2013-09" db="EMBL/GenBank/DDBJ databases">
        <title>Complete nucleotide sequence of Streptomyces linear plasmid pFRL6.</title>
        <authorList>
            <person name="Chen Z."/>
            <person name="Fang P."/>
            <person name="Qin Z."/>
        </authorList>
    </citation>
    <scope>NUCLEOTIDE SEQUENCE</scope>
    <source>
        <plasmid evidence="2">pFRL6</plasmid>
    </source>
</reference>
<dbReference type="EMBL" id="KF602051">
    <property type="protein sequence ID" value="AHE40179.1"/>
    <property type="molecule type" value="Genomic_DNA"/>
</dbReference>
<dbReference type="AlphaFoldDB" id="V9Z846"/>
<feature type="transmembrane region" description="Helical" evidence="1">
    <location>
        <begin position="6"/>
        <end position="23"/>
    </location>
</feature>
<accession>V9Z846</accession>
<organism evidence="2">
    <name type="scientific">Streptomyces sp. F12</name>
    <dbReference type="NCBI Taxonomy" id="1436084"/>
    <lineage>
        <taxon>Bacteria</taxon>
        <taxon>Bacillati</taxon>
        <taxon>Actinomycetota</taxon>
        <taxon>Actinomycetes</taxon>
        <taxon>Kitasatosporales</taxon>
        <taxon>Streptomycetaceae</taxon>
        <taxon>Streptomyces</taxon>
    </lineage>
</organism>
<name>V9Z846_9ACTN</name>
<geneLocation type="plasmid" evidence="2">
    <name>pFRL6</name>
</geneLocation>
<proteinExistence type="predicted"/>
<dbReference type="RefSeq" id="WP_024127443.1">
    <property type="nucleotide sequence ID" value="NC_023286.1"/>
</dbReference>
<protein>
    <recommendedName>
        <fullName evidence="3">Integral membrane protein</fullName>
    </recommendedName>
</protein>
<gene>
    <name evidence="2" type="ORF">pFRL6_92</name>
</gene>
<evidence type="ECO:0008006" key="3">
    <source>
        <dbReference type="Google" id="ProtNLM"/>
    </source>
</evidence>
<evidence type="ECO:0000313" key="2">
    <source>
        <dbReference type="EMBL" id="AHE40179.1"/>
    </source>
</evidence>
<keyword evidence="1" id="KW-0812">Transmembrane</keyword>
<sequence>MGGNSLASWVITIVGTLFGAVLAVRSFGHWARSEWGKLITHLLGAAVAAMAIFNTQKTIAILTFVGGKLLSIFQ</sequence>
<keyword evidence="2" id="KW-0614">Plasmid</keyword>